<dbReference type="GO" id="GO:0005739">
    <property type="term" value="C:mitochondrion"/>
    <property type="evidence" value="ECO:0007669"/>
    <property type="project" value="InterPro"/>
</dbReference>
<dbReference type="Gene3D" id="2.120.10.80">
    <property type="entry name" value="Kelch-type beta propeller"/>
    <property type="match status" value="1"/>
</dbReference>
<dbReference type="InterPro" id="IPR015915">
    <property type="entry name" value="Kelch-typ_b-propeller"/>
</dbReference>
<dbReference type="InParanoid" id="A0A151Z6K5"/>
<dbReference type="FunCoup" id="A0A151Z6K5">
    <property type="interactions" value="421"/>
</dbReference>
<protein>
    <submittedName>
        <fullName evidence="1">RING zinc finger-containing protein</fullName>
    </submittedName>
</protein>
<dbReference type="AlphaFoldDB" id="A0A151Z6K5"/>
<dbReference type="SUPFAM" id="SSF117281">
    <property type="entry name" value="Kelch motif"/>
    <property type="match status" value="1"/>
</dbReference>
<comment type="caution">
    <text evidence="1">The sequence shown here is derived from an EMBL/GenBank/DDBJ whole genome shotgun (WGS) entry which is preliminary data.</text>
</comment>
<dbReference type="GO" id="GO:0033617">
    <property type="term" value="P:mitochondrial respiratory chain complex IV assembly"/>
    <property type="evidence" value="ECO:0007669"/>
    <property type="project" value="InterPro"/>
</dbReference>
<sequence length="614" mass="71312">MDTLFFGQKNKFKEEEIPKAVCHENIHLKAIDLYCITCNCAVCSKCIKNHAIHAADVQDVDELFDESVKSSNKITDKLGSMVNGKESEKKRIQDYFKAKVESKHQQETDRVSSHFRHLHDVLHQKEVELQSNLNKARDTNSESFTNSNVQIDQDIAQANEILGELEKLSKSLVDKIPKQIDRELKCKLLNQHVKSNKILSNQSSSSSSSLALSTATNTNSTLGENLIKLTEYGFREPALSIDTVLSYMEIKNSDKLFKNVFIYGNAAFQKLDLATKKLETIELKNETKFTTTHGIFKSIVATHDRIFIFKRTQYLEYDPKNGTWAMGSFADSYNGGDWQSVEYDGNEYIYLFGGCIESTNHRDINRFNTRTKTLDVEYSQTRIPIRFQTTCIAEGKHIYTIGGVKQTNTDKEAILERFDIRSKELTKIRDFEKDGYIDITSMCYIKVQHAIYMINREHQFFRYDLKQDKITKLAQAYTGLQQFYTRLSFDQDNTIYCISKDSVSEYNISKNTWTKLSVPKFHAYDLYVFGTKMRFPTALEAFKSVVYIVMPITCTLYVMDDDRLDNLIKRYKFVVYPPEAQTHEEFARMEQEFFDAREKRRALEKQQQQQQQNK</sequence>
<dbReference type="Proteomes" id="UP000076078">
    <property type="component" value="Unassembled WGS sequence"/>
</dbReference>
<gene>
    <name evidence="1" type="ORF">DLAC_09548</name>
</gene>
<name>A0A151Z6K5_TIELA</name>
<dbReference type="EMBL" id="LODT01000039">
    <property type="protein sequence ID" value="KYQ89593.1"/>
    <property type="molecule type" value="Genomic_DNA"/>
</dbReference>
<dbReference type="Pfam" id="PF09803">
    <property type="entry name" value="Pet100"/>
    <property type="match status" value="1"/>
</dbReference>
<proteinExistence type="predicted"/>
<reference evidence="1 2" key="1">
    <citation type="submission" date="2015-12" db="EMBL/GenBank/DDBJ databases">
        <title>Dictyostelia acquired genes for synthesis and detection of signals that induce cell-type specialization by lateral gene transfer from prokaryotes.</title>
        <authorList>
            <person name="Gloeckner G."/>
            <person name="Schaap P."/>
        </authorList>
    </citation>
    <scope>NUCLEOTIDE SEQUENCE [LARGE SCALE GENOMIC DNA]</scope>
    <source>
        <strain evidence="1 2">TK</strain>
    </source>
</reference>
<accession>A0A151Z6K5</accession>
<dbReference type="OrthoDB" id="18175at2759"/>
<evidence type="ECO:0000313" key="2">
    <source>
        <dbReference type="Proteomes" id="UP000076078"/>
    </source>
</evidence>
<keyword evidence="2" id="KW-1185">Reference proteome</keyword>
<organism evidence="1 2">
    <name type="scientific">Tieghemostelium lacteum</name>
    <name type="common">Slime mold</name>
    <name type="synonym">Dictyostelium lacteum</name>
    <dbReference type="NCBI Taxonomy" id="361077"/>
    <lineage>
        <taxon>Eukaryota</taxon>
        <taxon>Amoebozoa</taxon>
        <taxon>Evosea</taxon>
        <taxon>Eumycetozoa</taxon>
        <taxon>Dictyostelia</taxon>
        <taxon>Dictyosteliales</taxon>
        <taxon>Raperosteliaceae</taxon>
        <taxon>Tieghemostelium</taxon>
    </lineage>
</organism>
<evidence type="ECO:0000313" key="1">
    <source>
        <dbReference type="EMBL" id="KYQ89593.1"/>
    </source>
</evidence>
<dbReference type="InterPro" id="IPR018625">
    <property type="entry name" value="Pet100"/>
</dbReference>